<reference evidence="3" key="1">
    <citation type="journal article" date="2013" name="Mol. Plant Microbe Interact.">
        <title>Global aspects of pacC regulation of pathogenicity genes in Colletotrichum gloeosporioides as revealed by transcriptome analysis.</title>
        <authorList>
            <person name="Alkan N."/>
            <person name="Meng X."/>
            <person name="Friedlander G."/>
            <person name="Reuveni E."/>
            <person name="Sukno S."/>
            <person name="Sherman A."/>
            <person name="Thon M."/>
            <person name="Fluhr R."/>
            <person name="Prusky D."/>
        </authorList>
    </citation>
    <scope>NUCLEOTIDE SEQUENCE [LARGE SCALE GENOMIC DNA]</scope>
    <source>
        <strain evidence="3">Cg-14</strain>
    </source>
</reference>
<dbReference type="SUPFAM" id="SSF56112">
    <property type="entry name" value="Protein kinase-like (PK-like)"/>
    <property type="match status" value="1"/>
</dbReference>
<dbReference type="Proteomes" id="UP000015530">
    <property type="component" value="Unassembled WGS sequence"/>
</dbReference>
<protein>
    <recommendedName>
        <fullName evidence="1">Protein kinase domain-containing protein</fullName>
    </recommendedName>
</protein>
<evidence type="ECO:0000313" key="2">
    <source>
        <dbReference type="EMBL" id="EQB45837.1"/>
    </source>
</evidence>
<dbReference type="OrthoDB" id="248923at2759"/>
<evidence type="ECO:0000313" key="3">
    <source>
        <dbReference type="Proteomes" id="UP000015530"/>
    </source>
</evidence>
<accession>T0JRF0</accession>
<comment type="caution">
    <text evidence="2">The sequence shown here is derived from an EMBL/GenBank/DDBJ whole genome shotgun (WGS) entry which is preliminary data.</text>
</comment>
<dbReference type="InterPro" id="IPR053083">
    <property type="entry name" value="TF_kinase-domain_protein"/>
</dbReference>
<dbReference type="InterPro" id="IPR000719">
    <property type="entry name" value="Prot_kinase_dom"/>
</dbReference>
<dbReference type="STRING" id="1237896.T0JRF0"/>
<dbReference type="Gene3D" id="1.10.510.10">
    <property type="entry name" value="Transferase(Phosphotransferase) domain 1"/>
    <property type="match status" value="1"/>
</dbReference>
<organism evidence="2 3">
    <name type="scientific">Colletotrichum gloeosporioides (strain Cg-14)</name>
    <name type="common">Anthracnose fungus</name>
    <name type="synonym">Glomerella cingulata</name>
    <dbReference type="NCBI Taxonomy" id="1237896"/>
    <lineage>
        <taxon>Eukaryota</taxon>
        <taxon>Fungi</taxon>
        <taxon>Dikarya</taxon>
        <taxon>Ascomycota</taxon>
        <taxon>Pezizomycotina</taxon>
        <taxon>Sordariomycetes</taxon>
        <taxon>Hypocreomycetidae</taxon>
        <taxon>Glomerellales</taxon>
        <taxon>Glomerellaceae</taxon>
        <taxon>Colletotrichum</taxon>
        <taxon>Colletotrichum gloeosporioides species complex</taxon>
    </lineage>
</organism>
<dbReference type="SMART" id="SM00220">
    <property type="entry name" value="S_TKc"/>
    <property type="match status" value="1"/>
</dbReference>
<dbReference type="EMBL" id="AMYD01003627">
    <property type="protein sequence ID" value="EQB45837.1"/>
    <property type="molecule type" value="Genomic_DNA"/>
</dbReference>
<dbReference type="PANTHER" id="PTHR44305">
    <property type="entry name" value="SI:DKEY-192D15.2-RELATED"/>
    <property type="match status" value="1"/>
</dbReference>
<proteinExistence type="predicted"/>
<dbReference type="PANTHER" id="PTHR44305:SF24">
    <property type="entry name" value="TYROSINE-PROTEIN KINASE C03B1.5-RELATED"/>
    <property type="match status" value="1"/>
</dbReference>
<dbReference type="PROSITE" id="PS50011">
    <property type="entry name" value="PROTEIN_KINASE_DOM"/>
    <property type="match status" value="1"/>
</dbReference>
<sequence length="589" mass="66855">MEGTLEVVFFSRQQIHATFGTSDFAQKIIGCQCKGCVRLRSPSTVDDTQYVESIKKKEGSWLVAVLLYLGKMHLLYPLIHKRDINPSNARTLRHMEDANAKEANAWFQGGQQERRIVLGAWKRALAMFFPHEFDVDQDTNSIRPSVRPFHTFEDSDRFPYWDCEHDFKPGAFGRMQKFQVPSEYLAAGAMDILDSYPGSTEGTGRAKKYLLVRKIITPVHGDGTNDENSMESTMLRILTTVKTQAKENIITLIAAYQWRNDIHFVFPFVRLDLNQVLRGHEVPKQLKASHFERSLRNHWLWEQAVLLCEALSTINTKLNDPAVATPSDHKGIIAFHFDLKPANILVTEDGVLKITDFGQSHIRPLKEGEDMVGEWTGGDLVYQAPESKPSRKTLEEARDSDIKSGRWDEVLVPLNYDVWSLGCIMVEIMTFILDPTPELLSTGLQKLDSDRHGETLSVGFFKLSDDNEAVLKNCVKDKLALLKHEPQSSLAKGNYNAQVIGVTEQMLCVDPMNRLSSSLVVEQLSAADEDYQKLKPEDALYQFMKSDEVEKPDDRYGEVGWLDSGSIMSYLDLYGITSKLKSKSYRVKF</sequence>
<dbReference type="AlphaFoldDB" id="T0JRF0"/>
<evidence type="ECO:0000259" key="1">
    <source>
        <dbReference type="PROSITE" id="PS50011"/>
    </source>
</evidence>
<dbReference type="InterPro" id="IPR011009">
    <property type="entry name" value="Kinase-like_dom_sf"/>
</dbReference>
<dbReference type="GO" id="GO:0004672">
    <property type="term" value="F:protein kinase activity"/>
    <property type="evidence" value="ECO:0007669"/>
    <property type="project" value="InterPro"/>
</dbReference>
<dbReference type="GO" id="GO:0005524">
    <property type="term" value="F:ATP binding"/>
    <property type="evidence" value="ECO:0007669"/>
    <property type="project" value="InterPro"/>
</dbReference>
<dbReference type="HOGENOM" id="CLU_498772_0_0_1"/>
<feature type="domain" description="Protein kinase" evidence="1">
    <location>
        <begin position="161"/>
        <end position="534"/>
    </location>
</feature>
<name>T0JRF0_COLGC</name>
<dbReference type="OMA" id="GCIMVEV"/>
<dbReference type="Pfam" id="PF00069">
    <property type="entry name" value="Pkinase"/>
    <property type="match status" value="1"/>
</dbReference>
<gene>
    <name evidence="2" type="ORF">CGLO_15233</name>
</gene>